<dbReference type="Proteomes" id="UP001596461">
    <property type="component" value="Unassembled WGS sequence"/>
</dbReference>
<evidence type="ECO:0000313" key="2">
    <source>
        <dbReference type="Proteomes" id="UP001596461"/>
    </source>
</evidence>
<name>A0ABD5W604_9EURY</name>
<reference evidence="1 2" key="1">
    <citation type="journal article" date="2019" name="Int. J. Syst. Evol. Microbiol.">
        <title>The Global Catalogue of Microorganisms (GCM) 10K type strain sequencing project: providing services to taxonomists for standard genome sequencing and annotation.</title>
        <authorList>
            <consortium name="The Broad Institute Genomics Platform"/>
            <consortium name="The Broad Institute Genome Sequencing Center for Infectious Disease"/>
            <person name="Wu L."/>
            <person name="Ma J."/>
        </authorList>
    </citation>
    <scope>NUCLEOTIDE SEQUENCE [LARGE SCALE GENOMIC DNA]</scope>
    <source>
        <strain evidence="1 2">DT31</strain>
    </source>
</reference>
<protein>
    <recommendedName>
        <fullName evidence="3">Rubrerythrin-like domain-containing protein</fullName>
    </recommendedName>
</protein>
<dbReference type="EMBL" id="JBHTAH010000002">
    <property type="protein sequence ID" value="MFC7068692.1"/>
    <property type="molecule type" value="Genomic_DNA"/>
</dbReference>
<dbReference type="RefSeq" id="WP_284033502.1">
    <property type="nucleotide sequence ID" value="NZ_CP126155.1"/>
</dbReference>
<evidence type="ECO:0000313" key="1">
    <source>
        <dbReference type="EMBL" id="MFC7068692.1"/>
    </source>
</evidence>
<gene>
    <name evidence="1" type="ORF">ACFQL9_03485</name>
</gene>
<comment type="caution">
    <text evidence="1">The sequence shown here is derived from an EMBL/GenBank/DDBJ whole genome shotgun (WGS) entry which is preliminary data.</text>
</comment>
<accession>A0ABD5W604</accession>
<proteinExistence type="predicted"/>
<dbReference type="AlphaFoldDB" id="A0ABD5W604"/>
<evidence type="ECO:0008006" key="3">
    <source>
        <dbReference type="Google" id="ProtNLM"/>
    </source>
</evidence>
<organism evidence="1 2">
    <name type="scientific">Halobaculum lipolyticum</name>
    <dbReference type="NCBI Taxonomy" id="3032001"/>
    <lineage>
        <taxon>Archaea</taxon>
        <taxon>Methanobacteriati</taxon>
        <taxon>Methanobacteriota</taxon>
        <taxon>Stenosarchaea group</taxon>
        <taxon>Halobacteria</taxon>
        <taxon>Halobacteriales</taxon>
        <taxon>Haloferacaceae</taxon>
        <taxon>Halobaculum</taxon>
    </lineage>
</organism>
<keyword evidence="2" id="KW-1185">Reference proteome</keyword>
<sequence length="54" mass="5753">MLGLRYFVCERCDSVHSGLEEPAACARCAAVAFAELPAGTGADAYFTRGLRGDR</sequence>
<dbReference type="GeneID" id="81126790"/>